<comment type="caution">
    <text evidence="1">The sequence shown here is derived from an EMBL/GenBank/DDBJ whole genome shotgun (WGS) entry which is preliminary data.</text>
</comment>
<proteinExistence type="predicted"/>
<accession>A0ABU5LA47</accession>
<dbReference type="NCBIfam" id="NF033841">
    <property type="entry name" value="small_YshB"/>
    <property type="match status" value="1"/>
</dbReference>
<protein>
    <submittedName>
        <fullName evidence="1">YshB family small membrane protein</fullName>
    </submittedName>
</protein>
<evidence type="ECO:0000313" key="1">
    <source>
        <dbReference type="EMBL" id="MDZ7276804.1"/>
    </source>
</evidence>
<name>A0ABU5LA47_9GAMM</name>
<gene>
    <name evidence="1" type="ORF">N4G40_00700</name>
</gene>
<organism evidence="1 2">
    <name type="scientific">Pantoea eucrina</name>
    <dbReference type="NCBI Taxonomy" id="472693"/>
    <lineage>
        <taxon>Bacteria</taxon>
        <taxon>Pseudomonadati</taxon>
        <taxon>Pseudomonadota</taxon>
        <taxon>Gammaproteobacteria</taxon>
        <taxon>Enterobacterales</taxon>
        <taxon>Erwiniaceae</taxon>
        <taxon>Pantoea</taxon>
    </lineage>
</organism>
<reference evidence="2" key="1">
    <citation type="submission" date="2023-07" db="EMBL/GenBank/DDBJ databases">
        <title>Structural and functional analysis of rice phyllospheric bacteria for their antimicrobial properties and defense elicitation against blast disease.</title>
        <authorList>
            <person name="Sahu K.P."/>
            <person name="Asharani P."/>
            <person name="Kumar M."/>
            <person name="Reddy B."/>
            <person name="Kumar A."/>
        </authorList>
    </citation>
    <scope>NUCLEOTIDE SEQUENCE [LARGE SCALE GENOMIC DNA]</scope>
    <source>
        <strain evidence="2">OsEp_Plm_30P10</strain>
    </source>
</reference>
<sequence>MFHSVIQLVTHAAATMGSAVAHSPQTWVAAVMCALTASLFN</sequence>
<keyword evidence="2" id="KW-1185">Reference proteome</keyword>
<evidence type="ECO:0000313" key="2">
    <source>
        <dbReference type="Proteomes" id="UP001288620"/>
    </source>
</evidence>
<dbReference type="RefSeq" id="WP_232761403.1">
    <property type="nucleotide sequence ID" value="NZ_JAOBTT010000001.1"/>
</dbReference>
<dbReference type="Proteomes" id="UP001288620">
    <property type="component" value="Unassembled WGS sequence"/>
</dbReference>
<dbReference type="EMBL" id="JAOBTT010000001">
    <property type="protein sequence ID" value="MDZ7276804.1"/>
    <property type="molecule type" value="Genomic_DNA"/>
</dbReference>
<dbReference type="InterPro" id="IPR047812">
    <property type="entry name" value="YshB"/>
</dbReference>